<evidence type="ECO:0000256" key="12">
    <source>
        <dbReference type="ARBA" id="ARBA00023136"/>
    </source>
</evidence>
<comment type="catalytic activity">
    <reaction evidence="1">
        <text>ATP + protein L-histidine = ADP + protein N-phospho-L-histidine.</text>
        <dbReference type="EC" id="2.7.13.3"/>
    </reaction>
</comment>
<evidence type="ECO:0000256" key="4">
    <source>
        <dbReference type="ARBA" id="ARBA00012438"/>
    </source>
</evidence>
<dbReference type="InterPro" id="IPR003594">
    <property type="entry name" value="HATPase_dom"/>
</dbReference>
<keyword evidence="11" id="KW-0902">Two-component regulatory system</keyword>
<dbReference type="SUPFAM" id="SSF55781">
    <property type="entry name" value="GAF domain-like"/>
    <property type="match status" value="1"/>
</dbReference>
<evidence type="ECO:0000259" key="14">
    <source>
        <dbReference type="PROSITE" id="PS50046"/>
    </source>
</evidence>
<dbReference type="EMBL" id="JAVMIP010000014">
    <property type="protein sequence ID" value="MDS3861647.1"/>
    <property type="molecule type" value="Genomic_DNA"/>
</dbReference>
<keyword evidence="10 17" id="KW-0067">ATP-binding</keyword>
<evidence type="ECO:0000259" key="16">
    <source>
        <dbReference type="PROSITE" id="PS50110"/>
    </source>
</evidence>
<dbReference type="Pfam" id="PF01590">
    <property type="entry name" value="GAF"/>
    <property type="match status" value="1"/>
</dbReference>
<keyword evidence="9" id="KW-0418">Kinase</keyword>
<proteinExistence type="inferred from homology"/>
<dbReference type="RefSeq" id="WP_322878880.1">
    <property type="nucleotide sequence ID" value="NZ_JAVMIP010000014.1"/>
</dbReference>
<dbReference type="Pfam" id="PF00512">
    <property type="entry name" value="HisKA"/>
    <property type="match status" value="1"/>
</dbReference>
<dbReference type="SMART" id="SM00065">
    <property type="entry name" value="GAF"/>
    <property type="match status" value="1"/>
</dbReference>
<evidence type="ECO:0000256" key="9">
    <source>
        <dbReference type="ARBA" id="ARBA00022777"/>
    </source>
</evidence>
<feature type="domain" description="Response regulatory" evidence="16">
    <location>
        <begin position="618"/>
        <end position="738"/>
    </location>
</feature>
<dbReference type="InterPro" id="IPR003661">
    <property type="entry name" value="HisK_dim/P_dom"/>
</dbReference>
<evidence type="ECO:0000256" key="7">
    <source>
        <dbReference type="ARBA" id="ARBA00022679"/>
    </source>
</evidence>
<sequence>MSPDAAIIFSQTLPAGKYGQFAAVLLAQTQGLGERVVIQDMGDQLPEQNLIGLANEDSFGAEFPDLTNPGLGGTEYFTAILAPDFTALLTAQVTPLPGFLRLQLTFAPQLVREFLQSLPRQFQWPEYQSGASTPVLQVTQTILAELLNLCAADLSPQTSICQPQVNLAVQQRMQRERLIHQITTQIRQSLDLPATLNTAVSQIREFLQADRVLILQAMAENQGEVTYEAQGAETRSSLLGVGDIPWGPDPVNWQQFRDGEILALPDITVNHQHNGAWVEFWQSYQVQSLLLVPIVVQGKVWGGLMAHACQQPRVWYPQEQEFLNHVCNHISIAIYQSQLYSQLQQQKITLEDRVAERTQALRQSLLAAESAHRVKSDFLATISHELRSPLTCVIGMSATLLRWPLGPLTEKQRQYLETIHASGTHLLELINRILELSQVEVGQAALRIQSFSLGQLARQVRQRVRALAMAAQLNLKLELDIPAHLDTFTADPHRLQQVLIHLLTNAIKFTPAQGSVTLRVECDGQEARFAVSDTGIGIPSHLQPLLFQLFQQLDTPYRRRHEGMGLGLAFVQQIVDLHQGTITVQSREDHGSTFFVSIPRQAWESSLTPSPMSAPEGRIILIEEQEDTATLICELLTAAGYQVIWVTDPVIEQLSHFQPWLIIVSQHLDQFNLNRLVEHLQTTPSPQSTKVILLCAPSASPTLPETNFEPELSHLRADACLHYPLDPAELLTQVTALIQPERKSLFTATSAP</sequence>
<dbReference type="InterPro" id="IPR050736">
    <property type="entry name" value="Sensor_HK_Regulatory"/>
</dbReference>
<feature type="domain" description="Phytochrome chromophore attachment site" evidence="14">
    <location>
        <begin position="191"/>
        <end position="329"/>
    </location>
</feature>
<dbReference type="GO" id="GO:0005524">
    <property type="term" value="F:ATP binding"/>
    <property type="evidence" value="ECO:0007669"/>
    <property type="project" value="UniProtKB-KW"/>
</dbReference>
<dbReference type="InterPro" id="IPR036097">
    <property type="entry name" value="HisK_dim/P_sf"/>
</dbReference>
<dbReference type="Proteomes" id="UP001268256">
    <property type="component" value="Unassembled WGS sequence"/>
</dbReference>
<reference evidence="18" key="1">
    <citation type="submission" date="2023-07" db="EMBL/GenBank/DDBJ databases">
        <authorList>
            <person name="Luz R."/>
            <person name="Cordeiro R."/>
            <person name="Fonseca A."/>
            <person name="Goncalves V."/>
        </authorList>
    </citation>
    <scope>NUCLEOTIDE SEQUENCE [LARGE SCALE GENOMIC DNA]</scope>
    <source>
        <strain evidence="18">BACA0444</strain>
    </source>
</reference>
<name>A0AAE4FUQ6_9CYAN</name>
<evidence type="ECO:0000256" key="2">
    <source>
        <dbReference type="ARBA" id="ARBA00004236"/>
    </source>
</evidence>
<dbReference type="Gene3D" id="1.10.287.130">
    <property type="match status" value="1"/>
</dbReference>
<dbReference type="InterPro" id="IPR004358">
    <property type="entry name" value="Sig_transdc_His_kin-like_C"/>
</dbReference>
<evidence type="ECO:0000256" key="10">
    <source>
        <dbReference type="ARBA" id="ARBA00022840"/>
    </source>
</evidence>
<dbReference type="InterPro" id="IPR001789">
    <property type="entry name" value="Sig_transdc_resp-reg_receiver"/>
</dbReference>
<dbReference type="PROSITE" id="PS50110">
    <property type="entry name" value="RESPONSE_REGULATORY"/>
    <property type="match status" value="1"/>
</dbReference>
<dbReference type="PROSITE" id="PS50046">
    <property type="entry name" value="PHYTOCHROME_2"/>
    <property type="match status" value="1"/>
</dbReference>
<dbReference type="EC" id="2.7.13.3" evidence="4"/>
<dbReference type="PROSITE" id="PS50109">
    <property type="entry name" value="HIS_KIN"/>
    <property type="match status" value="1"/>
</dbReference>
<feature type="domain" description="Histidine kinase" evidence="15">
    <location>
        <begin position="381"/>
        <end position="602"/>
    </location>
</feature>
<keyword evidence="8" id="KW-0547">Nucleotide-binding</keyword>
<organism evidence="17 18">
    <name type="scientific">Pseudocalidococcus azoricus BACA0444</name>
    <dbReference type="NCBI Taxonomy" id="2918990"/>
    <lineage>
        <taxon>Bacteria</taxon>
        <taxon>Bacillati</taxon>
        <taxon>Cyanobacteriota</taxon>
        <taxon>Cyanophyceae</taxon>
        <taxon>Acaryochloridales</taxon>
        <taxon>Thermosynechococcaceae</taxon>
        <taxon>Pseudocalidococcus</taxon>
        <taxon>Pseudocalidococcus azoricus</taxon>
    </lineage>
</organism>
<comment type="similarity">
    <text evidence="3">In the N-terminal section; belongs to the phytochrome family.</text>
</comment>
<keyword evidence="6" id="KW-0597">Phosphoprotein</keyword>
<evidence type="ECO:0000256" key="13">
    <source>
        <dbReference type="PROSITE-ProRule" id="PRU00169"/>
    </source>
</evidence>
<evidence type="ECO:0000256" key="5">
    <source>
        <dbReference type="ARBA" id="ARBA00022475"/>
    </source>
</evidence>
<dbReference type="Gene3D" id="3.30.565.10">
    <property type="entry name" value="Histidine kinase-like ATPase, C-terminal domain"/>
    <property type="match status" value="1"/>
</dbReference>
<dbReference type="InterPro" id="IPR016132">
    <property type="entry name" value="Phyto_chromo_attachment"/>
</dbReference>
<accession>A0AAE4FUQ6</accession>
<dbReference type="InterPro" id="IPR011006">
    <property type="entry name" value="CheY-like_superfamily"/>
</dbReference>
<protein>
    <recommendedName>
        <fullName evidence="4">histidine kinase</fullName>
        <ecNumber evidence="4">2.7.13.3</ecNumber>
    </recommendedName>
</protein>
<keyword evidence="7" id="KW-0808">Transferase</keyword>
<dbReference type="SMART" id="SM00387">
    <property type="entry name" value="HATPase_c"/>
    <property type="match status" value="1"/>
</dbReference>
<dbReference type="SMART" id="SM00388">
    <property type="entry name" value="HisKA"/>
    <property type="match status" value="1"/>
</dbReference>
<dbReference type="SUPFAM" id="SSF52172">
    <property type="entry name" value="CheY-like"/>
    <property type="match status" value="1"/>
</dbReference>
<dbReference type="FunFam" id="3.30.565.10:FF:000023">
    <property type="entry name" value="PAS domain-containing sensor histidine kinase"/>
    <property type="match status" value="1"/>
</dbReference>
<dbReference type="PANTHER" id="PTHR43711:SF26">
    <property type="entry name" value="SENSOR HISTIDINE KINASE RCSC"/>
    <property type="match status" value="1"/>
</dbReference>
<keyword evidence="18" id="KW-1185">Reference proteome</keyword>
<dbReference type="Gene3D" id="3.30.450.40">
    <property type="match status" value="1"/>
</dbReference>
<evidence type="ECO:0000313" key="18">
    <source>
        <dbReference type="Proteomes" id="UP001268256"/>
    </source>
</evidence>
<evidence type="ECO:0000259" key="15">
    <source>
        <dbReference type="PROSITE" id="PS50109"/>
    </source>
</evidence>
<dbReference type="Gene3D" id="3.40.50.2300">
    <property type="match status" value="1"/>
</dbReference>
<comment type="caution">
    <text evidence="13">Lacks conserved residue(s) required for the propagation of feature annotation.</text>
</comment>
<keyword evidence="12" id="KW-0472">Membrane</keyword>
<gene>
    <name evidence="17" type="ORF">RIF25_12610</name>
</gene>
<dbReference type="SUPFAM" id="SSF47384">
    <property type="entry name" value="Homodimeric domain of signal transducing histidine kinase"/>
    <property type="match status" value="1"/>
</dbReference>
<dbReference type="GO" id="GO:0000155">
    <property type="term" value="F:phosphorelay sensor kinase activity"/>
    <property type="evidence" value="ECO:0007669"/>
    <property type="project" value="InterPro"/>
</dbReference>
<evidence type="ECO:0000256" key="8">
    <source>
        <dbReference type="ARBA" id="ARBA00022741"/>
    </source>
</evidence>
<dbReference type="PANTHER" id="PTHR43711">
    <property type="entry name" value="TWO-COMPONENT HISTIDINE KINASE"/>
    <property type="match status" value="1"/>
</dbReference>
<evidence type="ECO:0000313" key="17">
    <source>
        <dbReference type="EMBL" id="MDS3861647.1"/>
    </source>
</evidence>
<dbReference type="InterPro" id="IPR003018">
    <property type="entry name" value="GAF"/>
</dbReference>
<dbReference type="AlphaFoldDB" id="A0AAE4FUQ6"/>
<comment type="subcellular location">
    <subcellularLocation>
        <location evidence="2">Cell membrane</location>
    </subcellularLocation>
</comment>
<dbReference type="InterPro" id="IPR036890">
    <property type="entry name" value="HATPase_C_sf"/>
</dbReference>
<dbReference type="InterPro" id="IPR029016">
    <property type="entry name" value="GAF-like_dom_sf"/>
</dbReference>
<evidence type="ECO:0000256" key="1">
    <source>
        <dbReference type="ARBA" id="ARBA00000085"/>
    </source>
</evidence>
<dbReference type="SUPFAM" id="SSF55874">
    <property type="entry name" value="ATPase domain of HSP90 chaperone/DNA topoisomerase II/histidine kinase"/>
    <property type="match status" value="1"/>
</dbReference>
<dbReference type="GO" id="GO:0005886">
    <property type="term" value="C:plasma membrane"/>
    <property type="evidence" value="ECO:0007669"/>
    <property type="project" value="UniProtKB-SubCell"/>
</dbReference>
<dbReference type="Pfam" id="PF02518">
    <property type="entry name" value="HATPase_c"/>
    <property type="match status" value="1"/>
</dbReference>
<keyword evidence="5" id="KW-1003">Cell membrane</keyword>
<dbReference type="PRINTS" id="PR00344">
    <property type="entry name" value="BCTRLSENSOR"/>
</dbReference>
<dbReference type="PROSITE" id="PS50096">
    <property type="entry name" value="IQ"/>
    <property type="match status" value="1"/>
</dbReference>
<dbReference type="CDD" id="cd00082">
    <property type="entry name" value="HisKA"/>
    <property type="match status" value="1"/>
</dbReference>
<evidence type="ECO:0000256" key="11">
    <source>
        <dbReference type="ARBA" id="ARBA00023012"/>
    </source>
</evidence>
<evidence type="ECO:0000256" key="3">
    <source>
        <dbReference type="ARBA" id="ARBA00006402"/>
    </source>
</evidence>
<evidence type="ECO:0000256" key="6">
    <source>
        <dbReference type="ARBA" id="ARBA00022553"/>
    </source>
</evidence>
<comment type="caution">
    <text evidence="17">The sequence shown here is derived from an EMBL/GenBank/DDBJ whole genome shotgun (WGS) entry which is preliminary data.</text>
</comment>
<dbReference type="InterPro" id="IPR005467">
    <property type="entry name" value="His_kinase_dom"/>
</dbReference>
<dbReference type="CDD" id="cd16922">
    <property type="entry name" value="HATPase_EvgS-ArcB-TorS-like"/>
    <property type="match status" value="1"/>
</dbReference>